<evidence type="ECO:0000256" key="4">
    <source>
        <dbReference type="SAM" id="MobiDB-lite"/>
    </source>
</evidence>
<feature type="region of interest" description="Disordered" evidence="4">
    <location>
        <begin position="1"/>
        <end position="60"/>
    </location>
</feature>
<name>A0A1B9HZF6_9TREE</name>
<evidence type="ECO:0000259" key="5">
    <source>
        <dbReference type="Pfam" id="PF12734"/>
    </source>
</evidence>
<reference evidence="6" key="1">
    <citation type="submission" date="2013-07" db="EMBL/GenBank/DDBJ databases">
        <title>The Genome Sequence of Cryptococcus pinus CBS10737.</title>
        <authorList>
            <consortium name="The Broad Institute Genome Sequencing Platform"/>
            <person name="Cuomo C."/>
            <person name="Litvintseva A."/>
            <person name="Chen Y."/>
            <person name="Heitman J."/>
            <person name="Sun S."/>
            <person name="Springer D."/>
            <person name="Dromer F."/>
            <person name="Young S.K."/>
            <person name="Zeng Q."/>
            <person name="Gargeya S."/>
            <person name="Fitzgerald M."/>
            <person name="Abouelleil A."/>
            <person name="Alvarado L."/>
            <person name="Berlin A.M."/>
            <person name="Chapman S.B."/>
            <person name="Dewar J."/>
            <person name="Goldberg J."/>
            <person name="Griggs A."/>
            <person name="Gujja S."/>
            <person name="Hansen M."/>
            <person name="Howarth C."/>
            <person name="Imamovic A."/>
            <person name="Larimer J."/>
            <person name="McCowan C."/>
            <person name="Murphy C."/>
            <person name="Pearson M."/>
            <person name="Priest M."/>
            <person name="Roberts A."/>
            <person name="Saif S."/>
            <person name="Shea T."/>
            <person name="Sykes S."/>
            <person name="Wortman J."/>
            <person name="Nusbaum C."/>
            <person name="Birren B."/>
        </authorList>
    </citation>
    <scope>NUCLEOTIDE SEQUENCE [LARGE SCALE GENOMIC DNA]</scope>
    <source>
        <strain evidence="6">CBS 10737</strain>
    </source>
</reference>
<feature type="compositionally biased region" description="Gly residues" evidence="4">
    <location>
        <begin position="32"/>
        <end position="41"/>
    </location>
</feature>
<dbReference type="RefSeq" id="XP_019009898.1">
    <property type="nucleotide sequence ID" value="XM_019157180.1"/>
</dbReference>
<reference evidence="7" key="4">
    <citation type="submission" date="2024-02" db="EMBL/GenBank/DDBJ databases">
        <title>Comparative genomics of Cryptococcus and Kwoniella reveals pathogenesis evolution and contrasting modes of karyotype evolution via chromosome fusion or intercentromeric recombination.</title>
        <authorList>
            <person name="Coelho M.A."/>
            <person name="David-Palma M."/>
            <person name="Shea T."/>
            <person name="Bowers K."/>
            <person name="McGinley-Smith S."/>
            <person name="Mohammad A.W."/>
            <person name="Gnirke A."/>
            <person name="Yurkov A.M."/>
            <person name="Nowrousian M."/>
            <person name="Sun S."/>
            <person name="Cuomo C.A."/>
            <person name="Heitman J."/>
        </authorList>
    </citation>
    <scope>NUCLEOTIDE SEQUENCE</scope>
    <source>
        <strain evidence="7">CBS 10737</strain>
    </source>
</reference>
<dbReference type="Proteomes" id="UP000094020">
    <property type="component" value="Chromosome 10"/>
</dbReference>
<evidence type="ECO:0000313" key="6">
    <source>
        <dbReference type="EMBL" id="OCF48679.1"/>
    </source>
</evidence>
<evidence type="ECO:0000256" key="2">
    <source>
        <dbReference type="ARBA" id="ARBA00009444"/>
    </source>
</evidence>
<organism evidence="6">
    <name type="scientific">Kwoniella pini CBS 10737</name>
    <dbReference type="NCBI Taxonomy" id="1296096"/>
    <lineage>
        <taxon>Eukaryota</taxon>
        <taxon>Fungi</taxon>
        <taxon>Dikarya</taxon>
        <taxon>Basidiomycota</taxon>
        <taxon>Agaricomycotina</taxon>
        <taxon>Tremellomycetes</taxon>
        <taxon>Tremellales</taxon>
        <taxon>Cryptococcaceae</taxon>
        <taxon>Kwoniella</taxon>
    </lineage>
</organism>
<dbReference type="AlphaFoldDB" id="A0A1B9HZF6"/>
<proteinExistence type="inferred from homology"/>
<comment type="subcellular location">
    <subcellularLocation>
        <location evidence="1">Membrane</location>
    </subcellularLocation>
</comment>
<dbReference type="KEGG" id="kpin:30173828"/>
<comment type="similarity">
    <text evidence="2">Belongs to the CYSTM1 family.</text>
</comment>
<evidence type="ECO:0000256" key="1">
    <source>
        <dbReference type="ARBA" id="ARBA00004370"/>
    </source>
</evidence>
<dbReference type="EMBL" id="KI894013">
    <property type="protein sequence ID" value="OCF48679.1"/>
    <property type="molecule type" value="Genomic_DNA"/>
</dbReference>
<reference evidence="6" key="3">
    <citation type="submission" date="2016-07" db="EMBL/GenBank/DDBJ databases">
        <title>Evolution of pathogenesis and genome organization in the Tremellales.</title>
        <authorList>
            <person name="Cuomo C."/>
            <person name="Litvintseva A."/>
            <person name="Heitman J."/>
            <person name="Chen Y."/>
            <person name="Sun S."/>
            <person name="Springer D."/>
            <person name="Dromer F."/>
            <person name="Young S."/>
            <person name="Zeng Q."/>
            <person name="Chapman S."/>
            <person name="Gujja S."/>
            <person name="Saif S."/>
            <person name="Birren B."/>
        </authorList>
    </citation>
    <scope>NUCLEOTIDE SEQUENCE</scope>
    <source>
        <strain evidence="6">CBS 10737</strain>
    </source>
</reference>
<dbReference type="EMBL" id="CP144528">
    <property type="protein sequence ID" value="WWC73033.1"/>
    <property type="molecule type" value="Genomic_DNA"/>
</dbReference>
<accession>A0A1B9HZF6</accession>
<feature type="domain" description="Cysteine-rich transmembrane" evidence="5">
    <location>
        <begin position="57"/>
        <end position="81"/>
    </location>
</feature>
<dbReference type="Pfam" id="PF12734">
    <property type="entry name" value="CYSTM"/>
    <property type="match status" value="1"/>
</dbReference>
<gene>
    <name evidence="6" type="ORF">I206_05459</name>
    <name evidence="7" type="ORF">I206_106998</name>
</gene>
<keyword evidence="3" id="KW-0472">Membrane</keyword>
<keyword evidence="8" id="KW-1185">Reference proteome</keyword>
<dbReference type="GeneID" id="30173828"/>
<evidence type="ECO:0000313" key="8">
    <source>
        <dbReference type="Proteomes" id="UP000094020"/>
    </source>
</evidence>
<evidence type="ECO:0000256" key="3">
    <source>
        <dbReference type="ARBA" id="ARBA00023136"/>
    </source>
</evidence>
<evidence type="ECO:0000313" key="7">
    <source>
        <dbReference type="EMBL" id="WWC73033.1"/>
    </source>
</evidence>
<feature type="compositionally biased region" description="Low complexity" evidence="4">
    <location>
        <begin position="42"/>
        <end position="51"/>
    </location>
</feature>
<reference evidence="7" key="2">
    <citation type="submission" date="2013-07" db="EMBL/GenBank/DDBJ databases">
        <authorList>
            <consortium name="The Broad Institute Genome Sequencing Platform"/>
            <person name="Cuomo C."/>
            <person name="Litvintseva A."/>
            <person name="Chen Y."/>
            <person name="Heitman J."/>
            <person name="Sun S."/>
            <person name="Springer D."/>
            <person name="Dromer F."/>
            <person name="Young S.K."/>
            <person name="Zeng Q."/>
            <person name="Gargeya S."/>
            <person name="Fitzgerald M."/>
            <person name="Abouelleil A."/>
            <person name="Alvarado L."/>
            <person name="Berlin A.M."/>
            <person name="Chapman S.B."/>
            <person name="Dewar J."/>
            <person name="Goldberg J."/>
            <person name="Griggs A."/>
            <person name="Gujja S."/>
            <person name="Hansen M."/>
            <person name="Howarth C."/>
            <person name="Imamovic A."/>
            <person name="Larimer J."/>
            <person name="McCowan C."/>
            <person name="Murphy C."/>
            <person name="Pearson M."/>
            <person name="Priest M."/>
            <person name="Roberts A."/>
            <person name="Saif S."/>
            <person name="Shea T."/>
            <person name="Sykes S."/>
            <person name="Wortman J."/>
            <person name="Nusbaum C."/>
            <person name="Birren B."/>
        </authorList>
    </citation>
    <scope>NUCLEOTIDE SEQUENCE</scope>
    <source>
        <strain evidence="7">CBS 10737</strain>
    </source>
</reference>
<sequence length="89" mass="9670">MDKPHYQQNGHAPGMYQASDGNWYPVSQMPQGHGGHQGGSFYGQYGQQQPMQPGPQPVYIQQQKPDNNTGCWAGICAGLCCLNLGLCLC</sequence>
<protein>
    <recommendedName>
        <fullName evidence="5">Cysteine-rich transmembrane domain-containing protein</fullName>
    </recommendedName>
</protein>
<dbReference type="InterPro" id="IPR028144">
    <property type="entry name" value="CYSTM_dom"/>
</dbReference>
<feature type="compositionally biased region" description="Polar residues" evidence="4">
    <location>
        <begin position="1"/>
        <end position="10"/>
    </location>
</feature>